<dbReference type="Pfam" id="PF08661">
    <property type="entry name" value="Rep_fac-A_3"/>
    <property type="match status" value="1"/>
</dbReference>
<protein>
    <recommendedName>
        <fullName evidence="6">Replication factor A protein 3</fullName>
    </recommendedName>
</protein>
<dbReference type="GO" id="GO:0006281">
    <property type="term" value="P:DNA repair"/>
    <property type="evidence" value="ECO:0007669"/>
    <property type="project" value="InterPro"/>
</dbReference>
<organism evidence="4 5">
    <name type="scientific">Zygotorulaspora mrakii</name>
    <name type="common">Zygosaccharomyces mrakii</name>
    <dbReference type="NCBI Taxonomy" id="42260"/>
    <lineage>
        <taxon>Eukaryota</taxon>
        <taxon>Fungi</taxon>
        <taxon>Dikarya</taxon>
        <taxon>Ascomycota</taxon>
        <taxon>Saccharomycotina</taxon>
        <taxon>Saccharomycetes</taxon>
        <taxon>Saccharomycetales</taxon>
        <taxon>Saccharomycetaceae</taxon>
        <taxon>Zygotorulaspora</taxon>
    </lineage>
</organism>
<dbReference type="RefSeq" id="XP_037146752.1">
    <property type="nucleotide sequence ID" value="XM_037290857.1"/>
</dbReference>
<comment type="similarity">
    <text evidence="2">Belongs to the replication factor A protein 3 family.</text>
</comment>
<dbReference type="AlphaFoldDB" id="A0A7H9B8T6"/>
<reference evidence="4 5" key="1">
    <citation type="submission" date="2020-07" db="EMBL/GenBank/DDBJ databases">
        <title>The yeast mating-type switching endonuclease HO is a domesticated member of an unorthodox homing genetic element family.</title>
        <authorList>
            <person name="Coughlan A.Y."/>
            <person name="Lombardi L."/>
            <person name="Braun-Galleani S."/>
            <person name="Martos A.R."/>
            <person name="Galeote V."/>
            <person name="Bigey F."/>
            <person name="Dequin S."/>
            <person name="Byrne K.P."/>
            <person name="Wolfe K.H."/>
        </authorList>
    </citation>
    <scope>NUCLEOTIDE SEQUENCE [LARGE SCALE GENOMIC DNA]</scope>
    <source>
        <strain evidence="4 5">NRRL Y-6702</strain>
    </source>
</reference>
<keyword evidence="3" id="KW-0539">Nucleus</keyword>
<name>A0A7H9B8T6_ZYGMR</name>
<dbReference type="GO" id="GO:0003677">
    <property type="term" value="F:DNA binding"/>
    <property type="evidence" value="ECO:0007669"/>
    <property type="project" value="InterPro"/>
</dbReference>
<dbReference type="KEGG" id="zmk:HG535_0H03540"/>
<dbReference type="GO" id="GO:0006310">
    <property type="term" value="P:DNA recombination"/>
    <property type="evidence" value="ECO:0007669"/>
    <property type="project" value="InterPro"/>
</dbReference>
<accession>A0A7H9B8T6</accession>
<dbReference type="GO" id="GO:0031981">
    <property type="term" value="C:nuclear lumen"/>
    <property type="evidence" value="ECO:0007669"/>
    <property type="project" value="UniProtKB-ARBA"/>
</dbReference>
<dbReference type="EMBL" id="CP058611">
    <property type="protein sequence ID" value="QLG75027.1"/>
    <property type="molecule type" value="Genomic_DNA"/>
</dbReference>
<dbReference type="OrthoDB" id="4040097at2759"/>
<proteinExistence type="inferred from homology"/>
<evidence type="ECO:0000313" key="5">
    <source>
        <dbReference type="Proteomes" id="UP000509704"/>
    </source>
</evidence>
<dbReference type="InterPro" id="IPR013970">
    <property type="entry name" value="Rfa2"/>
</dbReference>
<dbReference type="Proteomes" id="UP000509704">
    <property type="component" value="Chromosome 8"/>
</dbReference>
<evidence type="ECO:0000256" key="2">
    <source>
        <dbReference type="ARBA" id="ARBA00009761"/>
    </source>
</evidence>
<sequence>MASETPRIDPCEVAHTQSPVFRIIAQVKGQPSESSLILSSPSEGNEMITLSDVKVSLNKHFEIDSWHEFICRSSDTGETGFLVLDSVPCILKENEQVSVDGIVALQRLAKQFPEIF</sequence>
<gene>
    <name evidence="4" type="ORF">HG535_0H03540</name>
</gene>
<evidence type="ECO:0000256" key="3">
    <source>
        <dbReference type="ARBA" id="ARBA00023242"/>
    </source>
</evidence>
<evidence type="ECO:0000256" key="1">
    <source>
        <dbReference type="ARBA" id="ARBA00004123"/>
    </source>
</evidence>
<evidence type="ECO:0008006" key="6">
    <source>
        <dbReference type="Google" id="ProtNLM"/>
    </source>
</evidence>
<dbReference type="GeneID" id="59238830"/>
<dbReference type="GO" id="GO:0006260">
    <property type="term" value="P:DNA replication"/>
    <property type="evidence" value="ECO:0007669"/>
    <property type="project" value="InterPro"/>
</dbReference>
<evidence type="ECO:0000313" key="4">
    <source>
        <dbReference type="EMBL" id="QLG75027.1"/>
    </source>
</evidence>
<keyword evidence="5" id="KW-1185">Reference proteome</keyword>
<comment type="subcellular location">
    <subcellularLocation>
        <location evidence="1">Nucleus</location>
    </subcellularLocation>
</comment>